<dbReference type="PANTHER" id="PTHR30290">
    <property type="entry name" value="PERIPLASMIC BINDING COMPONENT OF ABC TRANSPORTER"/>
    <property type="match status" value="1"/>
</dbReference>
<feature type="signal peptide" evidence="2">
    <location>
        <begin position="1"/>
        <end position="32"/>
    </location>
</feature>
<protein>
    <submittedName>
        <fullName evidence="4">ABC transporter substrate-binding protein</fullName>
    </submittedName>
</protein>
<dbReference type="Gene3D" id="3.40.190.10">
    <property type="entry name" value="Periplasmic binding protein-like II"/>
    <property type="match status" value="1"/>
</dbReference>
<gene>
    <name evidence="4" type="ORF">GCM10009823_12090</name>
</gene>
<evidence type="ECO:0000256" key="1">
    <source>
        <dbReference type="ARBA" id="ARBA00022729"/>
    </source>
</evidence>
<keyword evidence="5" id="KW-1185">Reference proteome</keyword>
<evidence type="ECO:0000256" key="2">
    <source>
        <dbReference type="SAM" id="SignalP"/>
    </source>
</evidence>
<sequence>MRERRRGLGRGLRVLRGLAAAATALVLAGCGAAVVPDDPDAQPRPGGTLSVGVEASWVSLDPLRATTYVSYSVLLTMYEQLFDLDAEGELIPNLATGYEVSDDGLTYAVSLQEGIEFQDGEEFDADAVVTNVDRMRDPANGCSCLGEMGVLEDVRAVDASTVEFELNRPHAGFPVAVLASAPGMMASPRAIEETGGDLGARPVGTGPFELVSEVADSSVRVKAWDGYRDPERPYLDGVEFRVIADSDSRYSSLASTSIDVADNVAYNWVSDAELDPSIRLDPQGAAGSSFVMFNTAEGRPLSDPDARRAACMAIDPELMDDALYGGDRLTGQESPFPTGSTWDMGEVEGYARHDEEGARRLVEELGGLSFDLQLTSSPDNTRAAQALESQWGAVGIDARLRPTDQPTLVDDAFSHDFDAMLYRWRGAMDPDGNVNRWFNSALATPDAPSSNFNLVADEELDGLMLAAAAEPDPAQRKERYREVSLKLAELTPYCYLWGADWMRMSLVNVHGIPARPDNIMMLRDAYKVEE</sequence>
<dbReference type="Pfam" id="PF00496">
    <property type="entry name" value="SBP_bac_5"/>
    <property type="match status" value="1"/>
</dbReference>
<evidence type="ECO:0000259" key="3">
    <source>
        <dbReference type="Pfam" id="PF00496"/>
    </source>
</evidence>
<proteinExistence type="predicted"/>
<dbReference type="InterPro" id="IPR000914">
    <property type="entry name" value="SBP_5_dom"/>
</dbReference>
<dbReference type="PROSITE" id="PS51257">
    <property type="entry name" value="PROKAR_LIPOPROTEIN"/>
    <property type="match status" value="1"/>
</dbReference>
<dbReference type="InterPro" id="IPR030678">
    <property type="entry name" value="Peptide/Ni-bd"/>
</dbReference>
<dbReference type="InterPro" id="IPR039424">
    <property type="entry name" value="SBP_5"/>
</dbReference>
<dbReference type="SUPFAM" id="SSF53850">
    <property type="entry name" value="Periplasmic binding protein-like II"/>
    <property type="match status" value="1"/>
</dbReference>
<comment type="caution">
    <text evidence="4">The sequence shown here is derived from an EMBL/GenBank/DDBJ whole genome shotgun (WGS) entry which is preliminary data.</text>
</comment>
<evidence type="ECO:0000313" key="5">
    <source>
        <dbReference type="Proteomes" id="UP001500984"/>
    </source>
</evidence>
<dbReference type="EMBL" id="BAAAPZ010000004">
    <property type="protein sequence ID" value="GAA2093618.1"/>
    <property type="molecule type" value="Genomic_DNA"/>
</dbReference>
<dbReference type="PANTHER" id="PTHR30290:SF38">
    <property type="entry name" value="D,D-DIPEPTIDE-BINDING PERIPLASMIC PROTEIN DDPA-RELATED"/>
    <property type="match status" value="1"/>
</dbReference>
<evidence type="ECO:0000313" key="4">
    <source>
        <dbReference type="EMBL" id="GAA2093618.1"/>
    </source>
</evidence>
<feature type="domain" description="Solute-binding protein family 5" evidence="3">
    <location>
        <begin position="89"/>
        <end position="440"/>
    </location>
</feature>
<name>A0ABN2WLR8_9MICO</name>
<keyword evidence="1 2" id="KW-0732">Signal</keyword>
<organism evidence="4 5">
    <name type="scientific">Brevibacterium salitolerans</name>
    <dbReference type="NCBI Taxonomy" id="1403566"/>
    <lineage>
        <taxon>Bacteria</taxon>
        <taxon>Bacillati</taxon>
        <taxon>Actinomycetota</taxon>
        <taxon>Actinomycetes</taxon>
        <taxon>Micrococcales</taxon>
        <taxon>Brevibacteriaceae</taxon>
        <taxon>Brevibacterium</taxon>
    </lineage>
</organism>
<dbReference type="RefSeq" id="WP_344336228.1">
    <property type="nucleotide sequence ID" value="NZ_BAAAPZ010000004.1"/>
</dbReference>
<dbReference type="PIRSF" id="PIRSF002741">
    <property type="entry name" value="MppA"/>
    <property type="match status" value="1"/>
</dbReference>
<reference evidence="4 5" key="1">
    <citation type="journal article" date="2019" name="Int. J. Syst. Evol. Microbiol.">
        <title>The Global Catalogue of Microorganisms (GCM) 10K type strain sequencing project: providing services to taxonomists for standard genome sequencing and annotation.</title>
        <authorList>
            <consortium name="The Broad Institute Genomics Platform"/>
            <consortium name="The Broad Institute Genome Sequencing Center for Infectious Disease"/>
            <person name="Wu L."/>
            <person name="Ma J."/>
        </authorList>
    </citation>
    <scope>NUCLEOTIDE SEQUENCE [LARGE SCALE GENOMIC DNA]</scope>
    <source>
        <strain evidence="4 5">JCM 15900</strain>
    </source>
</reference>
<dbReference type="Proteomes" id="UP001500984">
    <property type="component" value="Unassembled WGS sequence"/>
</dbReference>
<feature type="chain" id="PRO_5047316746" evidence="2">
    <location>
        <begin position="33"/>
        <end position="530"/>
    </location>
</feature>
<dbReference type="Gene3D" id="3.10.105.10">
    <property type="entry name" value="Dipeptide-binding Protein, Domain 3"/>
    <property type="match status" value="1"/>
</dbReference>
<accession>A0ABN2WLR8</accession>